<organism evidence="2 3">
    <name type="scientific">Reichenbachiella carrageenanivorans</name>
    <dbReference type="NCBI Taxonomy" id="2979869"/>
    <lineage>
        <taxon>Bacteria</taxon>
        <taxon>Pseudomonadati</taxon>
        <taxon>Bacteroidota</taxon>
        <taxon>Cytophagia</taxon>
        <taxon>Cytophagales</taxon>
        <taxon>Reichenbachiellaceae</taxon>
        <taxon>Reichenbachiella</taxon>
    </lineage>
</organism>
<gene>
    <name evidence="2" type="ORF">N7E81_02885</name>
</gene>
<accession>A0ABY6D1K3</accession>
<dbReference type="InterPro" id="IPR024311">
    <property type="entry name" value="Lipocalin-like"/>
</dbReference>
<reference evidence="2" key="1">
    <citation type="submission" date="2022-10" db="EMBL/GenBank/DDBJ databases">
        <title>Comparative genomics and taxonomic characterization of three novel marine species of genus Reichenbachiella exhibiting antioxidant and polysaccharide degradation activities.</title>
        <authorList>
            <person name="Muhammad N."/>
            <person name="Lee Y.-J."/>
            <person name="Ko J."/>
            <person name="Kim S.-G."/>
        </authorList>
    </citation>
    <scope>NUCLEOTIDE SEQUENCE</scope>
    <source>
        <strain evidence="2">Wsw4-B4</strain>
    </source>
</reference>
<proteinExistence type="predicted"/>
<dbReference type="Proteomes" id="UP001062165">
    <property type="component" value="Chromosome"/>
</dbReference>
<sequence>MKNYRKYIWICLLVFWGCSVVTEDGEIGTEAFTFDDSFPASAIDAYTYLLGGASRTWITVAFTIDGVNGVQKCRLDDQIVLKDDQTYAYDGGNTLCGAEDDQKTKSGTWLLETSTRTLTFDEGTDRESQFFIESLTDKEIVVSSHYYSWKVMGKFAHE</sequence>
<evidence type="ECO:0000313" key="3">
    <source>
        <dbReference type="Proteomes" id="UP001062165"/>
    </source>
</evidence>
<keyword evidence="3" id="KW-1185">Reference proteome</keyword>
<evidence type="ECO:0000313" key="2">
    <source>
        <dbReference type="EMBL" id="UXX80050.1"/>
    </source>
</evidence>
<protein>
    <submittedName>
        <fullName evidence="2">Lipocalin family protein</fullName>
    </submittedName>
</protein>
<feature type="domain" description="Lipocalin-like" evidence="1">
    <location>
        <begin position="56"/>
        <end position="141"/>
    </location>
</feature>
<name>A0ABY6D1K3_9BACT</name>
<dbReference type="EMBL" id="CP106735">
    <property type="protein sequence ID" value="UXX80050.1"/>
    <property type="molecule type" value="Genomic_DNA"/>
</dbReference>
<dbReference type="Pfam" id="PF13648">
    <property type="entry name" value="Lipocalin_4"/>
    <property type="match status" value="1"/>
</dbReference>
<evidence type="ECO:0000259" key="1">
    <source>
        <dbReference type="Pfam" id="PF13648"/>
    </source>
</evidence>
<dbReference type="RefSeq" id="WP_263051780.1">
    <property type="nucleotide sequence ID" value="NZ_CP106735.1"/>
</dbReference>